<dbReference type="Pfam" id="PF00023">
    <property type="entry name" value="Ank"/>
    <property type="match status" value="1"/>
</dbReference>
<reference evidence="5" key="1">
    <citation type="journal article" date="2020" name="mSystems">
        <title>Genome- and Community-Level Interaction Insights into Carbon Utilization and Element Cycling Functions of Hydrothermarchaeota in Hydrothermal Sediment.</title>
        <authorList>
            <person name="Zhou Z."/>
            <person name="Liu Y."/>
            <person name="Xu W."/>
            <person name="Pan J."/>
            <person name="Luo Z.H."/>
            <person name="Li M."/>
        </authorList>
    </citation>
    <scope>NUCLEOTIDE SEQUENCE [LARGE SCALE GENOMIC DNA]</scope>
    <source>
        <strain evidence="5">SpSt-116</strain>
    </source>
</reference>
<feature type="repeat" description="ANK" evidence="3">
    <location>
        <begin position="40"/>
        <end position="72"/>
    </location>
</feature>
<accession>A0A7C1CD03</accession>
<dbReference type="PANTHER" id="PTHR24171">
    <property type="entry name" value="ANKYRIN REPEAT DOMAIN-CONTAINING PROTEIN 39-RELATED"/>
    <property type="match status" value="1"/>
</dbReference>
<protein>
    <submittedName>
        <fullName evidence="5">Zinc-ribbon domain-containing protein</fullName>
    </submittedName>
</protein>
<proteinExistence type="predicted"/>
<dbReference type="AlphaFoldDB" id="A0A7C1CD03"/>
<dbReference type="SUPFAM" id="SSF48403">
    <property type="entry name" value="Ankyrin repeat"/>
    <property type="match status" value="1"/>
</dbReference>
<dbReference type="PROSITE" id="PS50088">
    <property type="entry name" value="ANK_REPEAT"/>
    <property type="match status" value="4"/>
</dbReference>
<dbReference type="EMBL" id="DSAY01000076">
    <property type="protein sequence ID" value="HDP14959.1"/>
    <property type="molecule type" value="Genomic_DNA"/>
</dbReference>
<comment type="caution">
    <text evidence="5">The sequence shown here is derived from an EMBL/GenBank/DDBJ whole genome shotgun (WGS) entry which is preliminary data.</text>
</comment>
<evidence type="ECO:0000313" key="5">
    <source>
        <dbReference type="EMBL" id="HDP14959.1"/>
    </source>
</evidence>
<feature type="repeat" description="ANK" evidence="3">
    <location>
        <begin position="12"/>
        <end position="39"/>
    </location>
</feature>
<dbReference type="Pfam" id="PF24463">
    <property type="entry name" value="DUF7577"/>
    <property type="match status" value="1"/>
</dbReference>
<dbReference type="Gene3D" id="1.25.40.20">
    <property type="entry name" value="Ankyrin repeat-containing domain"/>
    <property type="match status" value="2"/>
</dbReference>
<dbReference type="PROSITE" id="PS50297">
    <property type="entry name" value="ANK_REP_REGION"/>
    <property type="match status" value="3"/>
</dbReference>
<feature type="repeat" description="ANK" evidence="3">
    <location>
        <begin position="106"/>
        <end position="138"/>
    </location>
</feature>
<keyword evidence="2 3" id="KW-0040">ANK repeat</keyword>
<dbReference type="SMART" id="SM00248">
    <property type="entry name" value="ANK"/>
    <property type="match status" value="5"/>
</dbReference>
<feature type="repeat" description="ANK" evidence="3">
    <location>
        <begin position="73"/>
        <end position="105"/>
    </location>
</feature>
<evidence type="ECO:0000256" key="1">
    <source>
        <dbReference type="ARBA" id="ARBA00022737"/>
    </source>
</evidence>
<sequence>MCNKYVALVDKLFAAVKKGNVAEVKRLLEGGLDVNARDEFAETPLHWAARIGDVRMAELLIKYGGDINARNNAGNTPLHVAVAYGHIDMAEFLINHGADINAKNEEGWTPLHVAVFNGHLSLVKLLLEKGADPNVRDNEQKTALDVARENGLSNIANLLEKFSKKTAKKSTTKREHGSETLQIVEIEPLSLIADEWGKLTLRVNGRGKATIKVEGDIEWLNPEDIQLAGESVIEIPVKPRKSGEIPVKVIVETSGLRASRIVWLKVDEKVARCPSCGAQILPQAKYCWNCGAKLG</sequence>
<gene>
    <name evidence="5" type="ORF">ENN26_04170</name>
</gene>
<dbReference type="InterPro" id="IPR055999">
    <property type="entry name" value="DUF7577"/>
</dbReference>
<dbReference type="InterPro" id="IPR036770">
    <property type="entry name" value="Ankyrin_rpt-contain_sf"/>
</dbReference>
<dbReference type="InterPro" id="IPR002110">
    <property type="entry name" value="Ankyrin_rpt"/>
</dbReference>
<evidence type="ECO:0000256" key="3">
    <source>
        <dbReference type="PROSITE-ProRule" id="PRU00023"/>
    </source>
</evidence>
<organism evidence="5">
    <name type="scientific">Thermofilum adornatum</name>
    <dbReference type="NCBI Taxonomy" id="1365176"/>
    <lineage>
        <taxon>Archaea</taxon>
        <taxon>Thermoproteota</taxon>
        <taxon>Thermoprotei</taxon>
        <taxon>Thermofilales</taxon>
        <taxon>Thermofilaceae</taxon>
        <taxon>Thermofilum</taxon>
    </lineage>
</organism>
<keyword evidence="1" id="KW-0677">Repeat</keyword>
<dbReference type="Pfam" id="PF12796">
    <property type="entry name" value="Ank_2"/>
    <property type="match status" value="1"/>
</dbReference>
<name>A0A7C1CD03_9CREN</name>
<evidence type="ECO:0000259" key="4">
    <source>
        <dbReference type="Pfam" id="PF24463"/>
    </source>
</evidence>
<dbReference type="PANTHER" id="PTHR24171:SF9">
    <property type="entry name" value="ANKYRIN REPEAT DOMAIN-CONTAINING PROTEIN 39"/>
    <property type="match status" value="1"/>
</dbReference>
<feature type="domain" description="DUF7577" evidence="4">
    <location>
        <begin position="270"/>
        <end position="294"/>
    </location>
</feature>
<evidence type="ECO:0000256" key="2">
    <source>
        <dbReference type="ARBA" id="ARBA00023043"/>
    </source>
</evidence>
<dbReference type="PRINTS" id="PR01415">
    <property type="entry name" value="ANKYRIN"/>
</dbReference>